<feature type="region of interest" description="Disordered" evidence="1">
    <location>
        <begin position="126"/>
        <end position="148"/>
    </location>
</feature>
<name>A0ABR1EMS5_NECAM</name>
<evidence type="ECO:0000256" key="1">
    <source>
        <dbReference type="SAM" id="MobiDB-lite"/>
    </source>
</evidence>
<keyword evidence="3" id="KW-1185">Reference proteome</keyword>
<protein>
    <recommendedName>
        <fullName evidence="4">SWIM-type domain-containing protein</fullName>
    </recommendedName>
</protein>
<gene>
    <name evidence="2" type="primary">Necator_chrX.g24508</name>
    <name evidence="2" type="ORF">RB195_024343</name>
</gene>
<dbReference type="Proteomes" id="UP001303046">
    <property type="component" value="Unassembled WGS sequence"/>
</dbReference>
<proteinExistence type="predicted"/>
<reference evidence="2 3" key="1">
    <citation type="submission" date="2023-08" db="EMBL/GenBank/DDBJ databases">
        <title>A Necator americanus chromosomal reference genome.</title>
        <authorList>
            <person name="Ilik V."/>
            <person name="Petrzelkova K.J."/>
            <person name="Pardy F."/>
            <person name="Fuh T."/>
            <person name="Niatou-Singa F.S."/>
            <person name="Gouil Q."/>
            <person name="Baker L."/>
            <person name="Ritchie M.E."/>
            <person name="Jex A.R."/>
            <person name="Gazzola D."/>
            <person name="Li H."/>
            <person name="Toshio Fujiwara R."/>
            <person name="Zhan B."/>
            <person name="Aroian R.V."/>
            <person name="Pafco B."/>
            <person name="Schwarz E.M."/>
        </authorList>
    </citation>
    <scope>NUCLEOTIDE SEQUENCE [LARGE SCALE GENOMIC DNA]</scope>
    <source>
        <strain evidence="2 3">Aroian</strain>
        <tissue evidence="2">Whole animal</tissue>
    </source>
</reference>
<evidence type="ECO:0000313" key="2">
    <source>
        <dbReference type="EMBL" id="KAK6763971.1"/>
    </source>
</evidence>
<sequence length="170" mass="19314">MMRPVFAQVDQTVTVVRCALRWIIPFSQHIGLLCETHLRICVDSDNDHLQACWSWNLGSERQWECTLRGGAVLSIRREGKRGVWWCPYAFACTCSIDGKSWIKCVHVHVALLYAAAGRHSQQDALSSVVSRETESVRDGPYSSDGDEEVMEMVVEDDVENEEEVEEARQI</sequence>
<comment type="caution">
    <text evidence="2">The sequence shown here is derived from an EMBL/GenBank/DDBJ whole genome shotgun (WGS) entry which is preliminary data.</text>
</comment>
<accession>A0ABR1EMS5</accession>
<organism evidence="2 3">
    <name type="scientific">Necator americanus</name>
    <name type="common">Human hookworm</name>
    <dbReference type="NCBI Taxonomy" id="51031"/>
    <lineage>
        <taxon>Eukaryota</taxon>
        <taxon>Metazoa</taxon>
        <taxon>Ecdysozoa</taxon>
        <taxon>Nematoda</taxon>
        <taxon>Chromadorea</taxon>
        <taxon>Rhabditida</taxon>
        <taxon>Rhabditina</taxon>
        <taxon>Rhabditomorpha</taxon>
        <taxon>Strongyloidea</taxon>
        <taxon>Ancylostomatidae</taxon>
        <taxon>Bunostominae</taxon>
        <taxon>Necator</taxon>
    </lineage>
</organism>
<evidence type="ECO:0008006" key="4">
    <source>
        <dbReference type="Google" id="ProtNLM"/>
    </source>
</evidence>
<dbReference type="EMBL" id="JAVFWL010000006">
    <property type="protein sequence ID" value="KAK6763971.1"/>
    <property type="molecule type" value="Genomic_DNA"/>
</dbReference>
<evidence type="ECO:0000313" key="3">
    <source>
        <dbReference type="Proteomes" id="UP001303046"/>
    </source>
</evidence>